<dbReference type="InterPro" id="IPR050808">
    <property type="entry name" value="Phage_Integrase"/>
</dbReference>
<dbReference type="Pfam" id="PF13356">
    <property type="entry name" value="Arm-DNA-bind_3"/>
    <property type="match status" value="1"/>
</dbReference>
<dbReference type="PANTHER" id="PTHR30629">
    <property type="entry name" value="PROPHAGE INTEGRASE"/>
    <property type="match status" value="1"/>
</dbReference>
<evidence type="ECO:0000256" key="1">
    <source>
        <dbReference type="ARBA" id="ARBA00008857"/>
    </source>
</evidence>
<dbReference type="Proteomes" id="UP000277294">
    <property type="component" value="Unassembled WGS sequence"/>
</dbReference>
<comment type="similarity">
    <text evidence="1">Belongs to the 'phage' integrase family.</text>
</comment>
<dbReference type="GO" id="GO:0015074">
    <property type="term" value="P:DNA integration"/>
    <property type="evidence" value="ECO:0007669"/>
    <property type="project" value="UniProtKB-KW"/>
</dbReference>
<evidence type="ECO:0000313" key="4">
    <source>
        <dbReference type="EMBL" id="VCU71920.1"/>
    </source>
</evidence>
<dbReference type="InterPro" id="IPR025166">
    <property type="entry name" value="Integrase_DNA_bind_dom"/>
</dbReference>
<dbReference type="PANTHER" id="PTHR30629:SF2">
    <property type="entry name" value="PROPHAGE INTEGRASE INTS-RELATED"/>
    <property type="match status" value="1"/>
</dbReference>
<organism evidence="4 5">
    <name type="scientific">Pigmentiphaga humi</name>
    <dbReference type="NCBI Taxonomy" id="2478468"/>
    <lineage>
        <taxon>Bacteria</taxon>
        <taxon>Pseudomonadati</taxon>
        <taxon>Pseudomonadota</taxon>
        <taxon>Betaproteobacteria</taxon>
        <taxon>Burkholderiales</taxon>
        <taxon>Alcaligenaceae</taxon>
        <taxon>Pigmentiphaga</taxon>
    </lineage>
</organism>
<dbReference type="InterPro" id="IPR038488">
    <property type="entry name" value="Integrase_DNA-bd_sf"/>
</dbReference>
<proteinExistence type="inferred from homology"/>
<sequence length="107" mass="11723">MPLTDTAVSQAKPRAKPYKLANGDGLYLLVNPDGGKYWRWNYRHLGKQKTLAYGVYPDVTLAGARDRHQEARKLLAAGSDPGEVKQASKRAETLAAANSFEADGKHL</sequence>
<feature type="domain" description="Integrase DNA-binding" evidence="3">
    <location>
        <begin position="3"/>
        <end position="87"/>
    </location>
</feature>
<evidence type="ECO:0000313" key="5">
    <source>
        <dbReference type="Proteomes" id="UP000277294"/>
    </source>
</evidence>
<dbReference type="Gene3D" id="3.30.160.390">
    <property type="entry name" value="Integrase, DNA-binding domain"/>
    <property type="match status" value="1"/>
</dbReference>
<name>A0A3P4B8H2_9BURK</name>
<dbReference type="EMBL" id="UWPJ01000032">
    <property type="protein sequence ID" value="VCU71920.1"/>
    <property type="molecule type" value="Genomic_DNA"/>
</dbReference>
<dbReference type="AlphaFoldDB" id="A0A3P4B8H2"/>
<evidence type="ECO:0000256" key="2">
    <source>
        <dbReference type="ARBA" id="ARBA00022908"/>
    </source>
</evidence>
<evidence type="ECO:0000259" key="3">
    <source>
        <dbReference type="Pfam" id="PF13356"/>
    </source>
</evidence>
<keyword evidence="2" id="KW-0229">DNA integration</keyword>
<gene>
    <name evidence="4" type="primary">intS_5</name>
    <name evidence="4" type="ORF">PIGHUM_04011</name>
</gene>
<protein>
    <submittedName>
        <fullName evidence="4">Prophage CPS-53 integrase</fullName>
    </submittedName>
</protein>
<keyword evidence="5" id="KW-1185">Reference proteome</keyword>
<reference evidence="4 5" key="1">
    <citation type="submission" date="2018-10" db="EMBL/GenBank/DDBJ databases">
        <authorList>
            <person name="Criscuolo A."/>
        </authorList>
    </citation>
    <scope>NUCLEOTIDE SEQUENCE [LARGE SCALE GENOMIC DNA]</scope>
    <source>
        <strain evidence="4">DnA1</strain>
    </source>
</reference>
<accession>A0A3P4B8H2</accession>